<protein>
    <submittedName>
        <fullName evidence="6">ATP-binding protein</fullName>
    </submittedName>
</protein>
<feature type="signal peptide" evidence="4">
    <location>
        <begin position="1"/>
        <end position="20"/>
    </location>
</feature>
<comment type="similarity">
    <text evidence="2">Belongs to the bacterial PQQ dehydrogenase family.</text>
</comment>
<dbReference type="GO" id="GO:0016491">
    <property type="term" value="F:oxidoreductase activity"/>
    <property type="evidence" value="ECO:0007669"/>
    <property type="project" value="UniProtKB-KW"/>
</dbReference>
<name>A0A511R2R0_9DEIN</name>
<keyword evidence="6" id="KW-0067">ATP-binding</keyword>
<dbReference type="OrthoDB" id="9794322at2"/>
<comment type="caution">
    <text evidence="6">The sequence shown here is derived from an EMBL/GenBank/DDBJ whole genome shotgun (WGS) entry which is preliminary data.</text>
</comment>
<feature type="chain" id="PRO_5021940859" evidence="4">
    <location>
        <begin position="21"/>
        <end position="588"/>
    </location>
</feature>
<evidence type="ECO:0000259" key="5">
    <source>
        <dbReference type="Pfam" id="PF01011"/>
    </source>
</evidence>
<dbReference type="SMART" id="SM00564">
    <property type="entry name" value="PQQ"/>
    <property type="match status" value="5"/>
</dbReference>
<dbReference type="GO" id="GO:0005524">
    <property type="term" value="F:ATP binding"/>
    <property type="evidence" value="ECO:0007669"/>
    <property type="project" value="UniProtKB-KW"/>
</dbReference>
<evidence type="ECO:0000256" key="4">
    <source>
        <dbReference type="SAM" id="SignalP"/>
    </source>
</evidence>
<dbReference type="Proteomes" id="UP000321197">
    <property type="component" value="Unassembled WGS sequence"/>
</dbReference>
<sequence>MKGKWLFSALVMLVGAVGFGQKTVPNFVPVTDAQLRNPPAGDWLMYRRTFDAWGYSPLNQINTANVSRLRLVWSRAMESGWNEGTPLIRNGVMFLPNNSDVIQALDARTGDLIWEYRRKVEGRDKFANYLGQIKRGIAIYKDKIYTVTGDNFVVALDARTGKVAWETPRGDVGEVMYASAPIVANGVVVAGSSCQFSGFGCYATGHDADSGEELWRNYFIPRKGEPGDETWNNTPFESRWMTGAWGHLTYDPQTDIVYYGSTGTGPASPTVRGTLPASGDVVTGGPGSQAGTNTRWAVKPKTGQVVWRRQLLPGDSWDQECTFEMMLINTRLAPAPDAALAVNPAIRSGETRKVLAGVPCKVGTFWNLDARTGEFIYARNTVVQNMISKIDNRGNVTLNNDTILKEVGKSYEVCPTFLGGKDWPPAAYFPPLNAIIVPLNNACSTMKPSSAEPTPRDVYATELTWKLAPGQTNMGRLEAISVETGKTLWKFEQKAPNYAAVLTTAGNLVFTGGQDSRIRAHDARNGRLLWSTRLPSTISGHLVTYAVDGKQYVAVVAGSGLADGILSSAVPEVDFKSGSNAVFVFALD</sequence>
<evidence type="ECO:0000313" key="6">
    <source>
        <dbReference type="EMBL" id="GEM83884.1"/>
    </source>
</evidence>
<evidence type="ECO:0000256" key="1">
    <source>
        <dbReference type="ARBA" id="ARBA00001931"/>
    </source>
</evidence>
<evidence type="ECO:0000256" key="2">
    <source>
        <dbReference type="ARBA" id="ARBA00008156"/>
    </source>
</evidence>
<keyword evidence="3" id="KW-0560">Oxidoreductase</keyword>
<dbReference type="PANTHER" id="PTHR32303:SF20">
    <property type="entry name" value="QUINOPROTEIN ETHANOL DEHYDROGENASE"/>
    <property type="match status" value="1"/>
</dbReference>
<dbReference type="InterPro" id="IPR018391">
    <property type="entry name" value="PQQ_b-propeller_rpt"/>
</dbReference>
<dbReference type="SUPFAM" id="SSF50998">
    <property type="entry name" value="Quinoprotein alcohol dehydrogenase-like"/>
    <property type="match status" value="1"/>
</dbReference>
<dbReference type="AlphaFoldDB" id="A0A511R2R0"/>
<dbReference type="InterPro" id="IPR002372">
    <property type="entry name" value="PQQ_rpt_dom"/>
</dbReference>
<feature type="domain" description="Pyrrolo-quinoline quinone repeat" evidence="5">
    <location>
        <begin position="43"/>
        <end position="332"/>
    </location>
</feature>
<accession>A0A511R2R0</accession>
<keyword evidence="4" id="KW-0732">Signal</keyword>
<dbReference type="InterPro" id="IPR011047">
    <property type="entry name" value="Quinoprotein_ADH-like_sf"/>
</dbReference>
<evidence type="ECO:0000256" key="3">
    <source>
        <dbReference type="ARBA" id="ARBA00023002"/>
    </source>
</evidence>
<organism evidence="6 7">
    <name type="scientific">Meiothermus hypogaeus NBRC 106114</name>
    <dbReference type="NCBI Taxonomy" id="1227553"/>
    <lineage>
        <taxon>Bacteria</taxon>
        <taxon>Thermotogati</taxon>
        <taxon>Deinococcota</taxon>
        <taxon>Deinococci</taxon>
        <taxon>Thermales</taxon>
        <taxon>Thermaceae</taxon>
        <taxon>Meiothermus</taxon>
    </lineage>
</organism>
<evidence type="ECO:0000313" key="7">
    <source>
        <dbReference type="Proteomes" id="UP000321197"/>
    </source>
</evidence>
<dbReference type="Pfam" id="PF01011">
    <property type="entry name" value="PQQ"/>
    <property type="match status" value="2"/>
</dbReference>
<reference evidence="6 7" key="1">
    <citation type="submission" date="2019-07" db="EMBL/GenBank/DDBJ databases">
        <title>Whole genome shotgun sequence of Meiothermus hypogaeus NBRC 106114.</title>
        <authorList>
            <person name="Hosoyama A."/>
            <person name="Uohara A."/>
            <person name="Ohji S."/>
            <person name="Ichikawa N."/>
        </authorList>
    </citation>
    <scope>NUCLEOTIDE SEQUENCE [LARGE SCALE GENOMIC DNA]</scope>
    <source>
        <strain evidence="6 7">NBRC 106114</strain>
    </source>
</reference>
<comment type="cofactor">
    <cofactor evidence="1">
        <name>pyrroloquinoline quinone</name>
        <dbReference type="ChEBI" id="CHEBI:58442"/>
    </cofactor>
</comment>
<proteinExistence type="inferred from homology"/>
<feature type="domain" description="Pyrrolo-quinoline quinone repeat" evidence="5">
    <location>
        <begin position="456"/>
        <end position="553"/>
    </location>
</feature>
<gene>
    <name evidence="6" type="ORF">MHY01S_20500</name>
</gene>
<keyword evidence="6" id="KW-0547">Nucleotide-binding</keyword>
<dbReference type="Gene3D" id="2.140.10.10">
    <property type="entry name" value="Quinoprotein alcohol dehydrogenase-like superfamily"/>
    <property type="match status" value="1"/>
</dbReference>
<dbReference type="EMBL" id="BJXL01000065">
    <property type="protein sequence ID" value="GEM83884.1"/>
    <property type="molecule type" value="Genomic_DNA"/>
</dbReference>
<dbReference type="RefSeq" id="WP_119341762.1">
    <property type="nucleotide sequence ID" value="NZ_BJXL01000065.1"/>
</dbReference>
<dbReference type="PANTHER" id="PTHR32303">
    <property type="entry name" value="QUINOPROTEIN ALCOHOL DEHYDROGENASE (CYTOCHROME C)"/>
    <property type="match status" value="1"/>
</dbReference>